<dbReference type="InterPro" id="IPR027417">
    <property type="entry name" value="P-loop_NTPase"/>
</dbReference>
<keyword evidence="1" id="KW-0505">Motor protein</keyword>
<feature type="domain" description="Kinesin motor" evidence="3">
    <location>
        <begin position="19"/>
        <end position="353"/>
    </location>
</feature>
<dbReference type="InterPro" id="IPR001752">
    <property type="entry name" value="Kinesin_motor_dom"/>
</dbReference>
<keyword evidence="2" id="KW-0175">Coiled coil</keyword>
<dbReference type="Proteomes" id="UP001162131">
    <property type="component" value="Unassembled WGS sequence"/>
</dbReference>
<dbReference type="GO" id="GO:0007018">
    <property type="term" value="P:microtubule-based movement"/>
    <property type="evidence" value="ECO:0007669"/>
    <property type="project" value="InterPro"/>
</dbReference>
<name>A0AAU9I7N1_9CILI</name>
<evidence type="ECO:0000256" key="2">
    <source>
        <dbReference type="SAM" id="Coils"/>
    </source>
</evidence>
<evidence type="ECO:0000256" key="1">
    <source>
        <dbReference type="PROSITE-ProRule" id="PRU00283"/>
    </source>
</evidence>
<feature type="binding site" evidence="1">
    <location>
        <begin position="95"/>
        <end position="102"/>
    </location>
    <ligand>
        <name>ATP</name>
        <dbReference type="ChEBI" id="CHEBI:30616"/>
    </ligand>
</feature>
<dbReference type="PANTHER" id="PTHR22106:SF5">
    <property type="entry name" value="COILED-COIL DOMAIN-CONTAINING PROTEIN 78"/>
    <property type="match status" value="1"/>
</dbReference>
<dbReference type="Pfam" id="PF00225">
    <property type="entry name" value="Kinesin"/>
    <property type="match status" value="1"/>
</dbReference>
<dbReference type="Pfam" id="PF14739">
    <property type="entry name" value="DUF4472"/>
    <property type="match status" value="1"/>
</dbReference>
<keyword evidence="1" id="KW-0547">Nucleotide-binding</keyword>
<dbReference type="GO" id="GO:0008017">
    <property type="term" value="F:microtubule binding"/>
    <property type="evidence" value="ECO:0007669"/>
    <property type="project" value="InterPro"/>
</dbReference>
<feature type="coiled-coil region" evidence="2">
    <location>
        <begin position="503"/>
        <end position="530"/>
    </location>
</feature>
<dbReference type="GO" id="GO:0003777">
    <property type="term" value="F:microtubule motor activity"/>
    <property type="evidence" value="ECO:0007669"/>
    <property type="project" value="InterPro"/>
</dbReference>
<evidence type="ECO:0000259" key="3">
    <source>
        <dbReference type="PROSITE" id="PS50067"/>
    </source>
</evidence>
<gene>
    <name evidence="4" type="ORF">BSTOLATCC_MIC3588</name>
</gene>
<sequence length="1046" mass="119022">MANFYTSRHDLQQLSLGVPIQTVIKIKPNAGYFREDLKIHGDRIGLLDVNNRIREEYECADILDGGAPSSRLYEVSSPYLKAALEGVNVAFLAFGTSGSGKTYSIEGDASDPGLINYFSQALYQALDDKKYTLNQNRSVNQIQGFSYSVKMRYIEIVDEKITDLLIQANTRSLGNVQAIRDEWEGPSVSNASWLPCASSNHLVDMFALARRNRTQAANEFGNLHEKSTGILTLEVLQVAQNPSTGESSVLASRISFIDLPGMEKLHDDPESLRLREGINLNKGLLSLAELIRNLSQGTNDYVRYDASQVSVLMGDILGGNCLSMGIFCLQNGDMIGSSLSLNYMRMVRSIMNFPVVNDNRQLGLLRIYRVEILYLINQLSLLGPGGVDSFNTQIADLEKQLIGGNLDKLRYADEKQRLAENIRELKDSYNKLVKEKGQLQEQLIKSEEERLQIGKALIELQIENSELLEKQANADFDVNSKLLHAENEILAANTKEEKALLTVSEMQDKLKKALEDKREIEIEFVALKSNFYNLSTELNEEKLKNENLSIEVINLVNANKALSGDTDYLAKLKSNLSMDQERLILENDRLKKDNRQLEEALLNARSEVEQLRGELVKYDLNAQRQHVDFDNRKVELERGYLEITRKRDQDAQNKVQDAERRVKKLGQETEMKESDITSLSQQLKASQRKVAELEDHLNEYLKHDSEMTEECHRLQLQLEEMRGNFRTKLVRAMNEGLNPGDDMMRASREELIRSYNEREVELTEKLNKELAKNAQNVKVVRGIRAYARSLKNLAEDWAPIGKQLPDILVMPPAILLEDEDKNLAQKSQQQELERLRLRNSHLEQEVKALQSQLVANTESYTKVIQGTNNPALQQKLLSEIEYLRGAPVSQSRPGSGNYDVDVLRKERNQLREENRKLNQEIRDLRVRGGGGVGVSMSGGGNEQALQGEIERLRKKLNEYEQGISNIPAGNQNPRQLQQKVSYLEEVLRKLERERSELSIRATMAEEQLKNLNEHMNSSIQNYQRKISELKKIIQQMKGGRPEESFR</sequence>
<dbReference type="PANTHER" id="PTHR22106">
    <property type="entry name" value="COILED-COIL DOMAIN-CONTAINING PROTEIN 78"/>
    <property type="match status" value="1"/>
</dbReference>
<organism evidence="4 5">
    <name type="scientific">Blepharisma stoltei</name>
    <dbReference type="NCBI Taxonomy" id="1481888"/>
    <lineage>
        <taxon>Eukaryota</taxon>
        <taxon>Sar</taxon>
        <taxon>Alveolata</taxon>
        <taxon>Ciliophora</taxon>
        <taxon>Postciliodesmatophora</taxon>
        <taxon>Heterotrichea</taxon>
        <taxon>Heterotrichida</taxon>
        <taxon>Blepharismidae</taxon>
        <taxon>Blepharisma</taxon>
    </lineage>
</organism>
<keyword evidence="5" id="KW-1185">Reference proteome</keyword>
<dbReference type="SUPFAM" id="SSF52540">
    <property type="entry name" value="P-loop containing nucleoside triphosphate hydrolases"/>
    <property type="match status" value="1"/>
</dbReference>
<dbReference type="SMART" id="SM00129">
    <property type="entry name" value="KISc"/>
    <property type="match status" value="1"/>
</dbReference>
<comment type="caution">
    <text evidence="4">The sequence shown here is derived from an EMBL/GenBank/DDBJ whole genome shotgun (WGS) entry which is preliminary data.</text>
</comment>
<dbReference type="Gene3D" id="1.10.287.1490">
    <property type="match status" value="1"/>
</dbReference>
<dbReference type="Gene3D" id="3.40.850.10">
    <property type="entry name" value="Kinesin motor domain"/>
    <property type="match status" value="1"/>
</dbReference>
<dbReference type="GO" id="GO:0005524">
    <property type="term" value="F:ATP binding"/>
    <property type="evidence" value="ECO:0007669"/>
    <property type="project" value="UniProtKB-UniRule"/>
</dbReference>
<feature type="coiled-coil region" evidence="2">
    <location>
        <begin position="580"/>
        <end position="703"/>
    </location>
</feature>
<evidence type="ECO:0000313" key="4">
    <source>
        <dbReference type="EMBL" id="CAG9311298.1"/>
    </source>
</evidence>
<dbReference type="InterPro" id="IPR029329">
    <property type="entry name" value="DUF4472"/>
</dbReference>
<dbReference type="AlphaFoldDB" id="A0AAU9I7N1"/>
<keyword evidence="1" id="KW-0067">ATP-binding</keyword>
<proteinExistence type="inferred from homology"/>
<accession>A0AAU9I7N1</accession>
<comment type="similarity">
    <text evidence="1">Belongs to the TRAFAC class myosin-kinesin ATPase superfamily. Kinesin family.</text>
</comment>
<dbReference type="PRINTS" id="PR00380">
    <property type="entry name" value="KINESINHEAVY"/>
</dbReference>
<reference evidence="4" key="1">
    <citation type="submission" date="2021-09" db="EMBL/GenBank/DDBJ databases">
        <authorList>
            <consortium name="AG Swart"/>
            <person name="Singh M."/>
            <person name="Singh A."/>
            <person name="Seah K."/>
            <person name="Emmerich C."/>
        </authorList>
    </citation>
    <scope>NUCLEOTIDE SEQUENCE</scope>
    <source>
        <strain evidence="4">ATCC30299</strain>
    </source>
</reference>
<dbReference type="PROSITE" id="PS50067">
    <property type="entry name" value="KINESIN_MOTOR_2"/>
    <property type="match status" value="1"/>
</dbReference>
<dbReference type="InterPro" id="IPR036961">
    <property type="entry name" value="Kinesin_motor_dom_sf"/>
</dbReference>
<dbReference type="SUPFAM" id="SSF75704">
    <property type="entry name" value="Mitotic arrest deficient-like 1, Mad1"/>
    <property type="match status" value="1"/>
</dbReference>
<dbReference type="InterPro" id="IPR039873">
    <property type="entry name" value="CCDC78"/>
</dbReference>
<dbReference type="GO" id="GO:0005737">
    <property type="term" value="C:cytoplasm"/>
    <property type="evidence" value="ECO:0007669"/>
    <property type="project" value="TreeGrafter"/>
</dbReference>
<protein>
    <recommendedName>
        <fullName evidence="3">Kinesin motor domain-containing protein</fullName>
    </recommendedName>
</protein>
<feature type="coiled-coil region" evidence="2">
    <location>
        <begin position="900"/>
        <end position="1039"/>
    </location>
</feature>
<evidence type="ECO:0000313" key="5">
    <source>
        <dbReference type="Proteomes" id="UP001162131"/>
    </source>
</evidence>
<feature type="coiled-coil region" evidence="2">
    <location>
        <begin position="408"/>
        <end position="449"/>
    </location>
</feature>
<feature type="coiled-coil region" evidence="2">
    <location>
        <begin position="825"/>
        <end position="852"/>
    </location>
</feature>
<dbReference type="EMBL" id="CAJZBQ010000004">
    <property type="protein sequence ID" value="CAG9311298.1"/>
    <property type="molecule type" value="Genomic_DNA"/>
</dbReference>